<evidence type="ECO:0000256" key="3">
    <source>
        <dbReference type="ARBA" id="ARBA00023128"/>
    </source>
</evidence>
<dbReference type="InterPro" id="IPR006571">
    <property type="entry name" value="TLDc_dom"/>
</dbReference>
<protein>
    <recommendedName>
        <fullName evidence="4">Oxidation resistance protein 1</fullName>
    </recommendedName>
</protein>
<dbReference type="Gene3D" id="1.10.472.80">
    <property type="entry name" value="Ypt/Rab-GAP domain of gyp1p, domain 3"/>
    <property type="match status" value="1"/>
</dbReference>
<evidence type="ECO:0000259" key="5">
    <source>
        <dbReference type="PROSITE" id="PS51886"/>
    </source>
</evidence>
<evidence type="ECO:0000256" key="1">
    <source>
        <dbReference type="ARBA" id="ARBA00004173"/>
    </source>
</evidence>
<gene>
    <name evidence="6" type="ORF">THAOC_37732</name>
</gene>
<comment type="caution">
    <text evidence="6">The sequence shown here is derived from an EMBL/GenBank/DDBJ whole genome shotgun (WGS) entry which is preliminary data.</text>
</comment>
<dbReference type="eggNOG" id="KOG2801">
    <property type="taxonomic scope" value="Eukaryota"/>
</dbReference>
<feature type="domain" description="TLDc" evidence="5">
    <location>
        <begin position="404"/>
        <end position="590"/>
    </location>
</feature>
<evidence type="ECO:0000256" key="4">
    <source>
        <dbReference type="ARBA" id="ARBA00040604"/>
    </source>
</evidence>
<dbReference type="SMART" id="SM00584">
    <property type="entry name" value="TLDc"/>
    <property type="match status" value="1"/>
</dbReference>
<evidence type="ECO:0000313" key="6">
    <source>
        <dbReference type="EMBL" id="EJK43791.1"/>
    </source>
</evidence>
<proteinExistence type="inferred from homology"/>
<dbReference type="Proteomes" id="UP000266841">
    <property type="component" value="Unassembled WGS sequence"/>
</dbReference>
<dbReference type="PANTHER" id="PTHR23354:SF62">
    <property type="entry name" value="MUSTARD, ISOFORM V"/>
    <property type="match status" value="1"/>
</dbReference>
<dbReference type="PROSITE" id="PS51886">
    <property type="entry name" value="TLDC"/>
    <property type="match status" value="1"/>
</dbReference>
<dbReference type="PANTHER" id="PTHR23354">
    <property type="entry name" value="NUCLEOLAR PROTEIN 7/ESTROGEN RECEPTOR COACTIVATOR-RELATED"/>
    <property type="match status" value="1"/>
</dbReference>
<dbReference type="EMBL" id="AGNL01050631">
    <property type="protein sequence ID" value="EJK43791.1"/>
    <property type="molecule type" value="Genomic_DNA"/>
</dbReference>
<dbReference type="Pfam" id="PF07534">
    <property type="entry name" value="TLD"/>
    <property type="match status" value="1"/>
</dbReference>
<accession>K0R5H6</accession>
<sequence length="609" mass="67841">MQRLRTLLASNLAGETASEQPAPISAQGEGAVEDEDLIEIDPLDLFCSSIDTLLSGSIDQTIEPGGGWSSRPTRLSGVGDGRGEIQQMCRRGIPPSLRCAAWIINVVAAVNREWSKSECDEFGTFRKVRVIDHGWELVLKSLFPDETDLTEATVIDMGIGPDQMMNLLLHDHGGSPIPDKGIQSLTKVLHAARDSLGLEFCPLLPDVTCLLLSFMPESYAYATIRQSAICRFAKTFSDLMARNFPQTHQAMDQIGALTAVGLDPILKRFFVPLLKRKHVLRIMDIYTSEGAHAIFRIGCTLCCLAHAHLDANVLSYCDSPRMWWEGVKRFTHSKYFHFDIFLQQQAYGSRQGSIRVMSRPIFPRSEYVSRLISSNEEWAAENEHHIPILQEMKPIGLVEGKCPIVLAKHSPERLSLSKWLPPALQSTRLELIYSSNYHGRSIEMFYRQCSVAIHTVTLLEVFNAGVVLGMYATQTWHNNPSGYGDGECFLFRLTPNPECFKYQVTASLTAKESLDAEEFISTIDDAGQLMISSLNFISMGVGEDGSSALRLNEDLTRGSTSRCINFGHADLIGDSSEVFEVGLVETYRFVRDVDGEPVDKTDVWKGLFD</sequence>
<name>K0R5H6_THAOC</name>
<keyword evidence="3" id="KW-0496">Mitochondrion</keyword>
<organism evidence="6 7">
    <name type="scientific">Thalassiosira oceanica</name>
    <name type="common">Marine diatom</name>
    <dbReference type="NCBI Taxonomy" id="159749"/>
    <lineage>
        <taxon>Eukaryota</taxon>
        <taxon>Sar</taxon>
        <taxon>Stramenopiles</taxon>
        <taxon>Ochrophyta</taxon>
        <taxon>Bacillariophyta</taxon>
        <taxon>Coscinodiscophyceae</taxon>
        <taxon>Thalassiosirophycidae</taxon>
        <taxon>Thalassiosirales</taxon>
        <taxon>Thalassiosiraceae</taxon>
        <taxon>Thalassiosira</taxon>
    </lineage>
</organism>
<comment type="subcellular location">
    <subcellularLocation>
        <location evidence="1">Mitochondrion</location>
    </subcellularLocation>
</comment>
<evidence type="ECO:0000256" key="2">
    <source>
        <dbReference type="ARBA" id="ARBA00009540"/>
    </source>
</evidence>
<reference evidence="6 7" key="1">
    <citation type="journal article" date="2012" name="Genome Biol.">
        <title>Genome and low-iron response of an oceanic diatom adapted to chronic iron limitation.</title>
        <authorList>
            <person name="Lommer M."/>
            <person name="Specht M."/>
            <person name="Roy A.S."/>
            <person name="Kraemer L."/>
            <person name="Andreson R."/>
            <person name="Gutowska M.A."/>
            <person name="Wolf J."/>
            <person name="Bergner S.V."/>
            <person name="Schilhabel M.B."/>
            <person name="Klostermeier U.C."/>
            <person name="Beiko R.G."/>
            <person name="Rosenstiel P."/>
            <person name="Hippler M."/>
            <person name="Laroche J."/>
        </authorList>
    </citation>
    <scope>NUCLEOTIDE SEQUENCE [LARGE SCALE GENOMIC DNA]</scope>
    <source>
        <strain evidence="6 7">CCMP1005</strain>
    </source>
</reference>
<evidence type="ECO:0000313" key="7">
    <source>
        <dbReference type="Proteomes" id="UP000266841"/>
    </source>
</evidence>
<keyword evidence="7" id="KW-1185">Reference proteome</keyword>
<dbReference type="OrthoDB" id="41533at2759"/>
<comment type="similarity">
    <text evidence="2">Belongs to the OXR1 family.</text>
</comment>
<dbReference type="GO" id="GO:0005739">
    <property type="term" value="C:mitochondrion"/>
    <property type="evidence" value="ECO:0007669"/>
    <property type="project" value="UniProtKB-SubCell"/>
</dbReference>
<dbReference type="AlphaFoldDB" id="K0R5H6"/>